<comment type="caution">
    <text evidence="1">The sequence shown here is derived from an EMBL/GenBank/DDBJ whole genome shotgun (WGS) entry which is preliminary data.</text>
</comment>
<protein>
    <submittedName>
        <fullName evidence="1">Uncharacterized protein</fullName>
    </submittedName>
</protein>
<evidence type="ECO:0000313" key="1">
    <source>
        <dbReference type="EMBL" id="MBK9716173.1"/>
    </source>
</evidence>
<proteinExistence type="predicted"/>
<name>A0A9D7XFY3_9BACT</name>
<evidence type="ECO:0000313" key="2">
    <source>
        <dbReference type="Proteomes" id="UP000808349"/>
    </source>
</evidence>
<dbReference type="Proteomes" id="UP000808349">
    <property type="component" value="Unassembled WGS sequence"/>
</dbReference>
<reference evidence="1 2" key="1">
    <citation type="submission" date="2020-10" db="EMBL/GenBank/DDBJ databases">
        <title>Connecting structure to function with the recovery of over 1000 high-quality activated sludge metagenome-assembled genomes encoding full-length rRNA genes using long-read sequencing.</title>
        <authorList>
            <person name="Singleton C.M."/>
            <person name="Petriglieri F."/>
            <person name="Kristensen J.M."/>
            <person name="Kirkegaard R.H."/>
            <person name="Michaelsen T.Y."/>
            <person name="Andersen M.H."/>
            <person name="Karst S.M."/>
            <person name="Dueholm M.S."/>
            <person name="Nielsen P.H."/>
            <person name="Albertsen M."/>
        </authorList>
    </citation>
    <scope>NUCLEOTIDE SEQUENCE [LARGE SCALE GENOMIC DNA]</scope>
    <source>
        <strain evidence="1">Ribe_18-Q3-R11-54_BAT3C.373</strain>
    </source>
</reference>
<dbReference type="EMBL" id="JADKFW010000004">
    <property type="protein sequence ID" value="MBK9716173.1"/>
    <property type="molecule type" value="Genomic_DNA"/>
</dbReference>
<accession>A0A9D7XFY3</accession>
<organism evidence="1 2">
    <name type="scientific">Candidatus Defluviibacterium haderslevense</name>
    <dbReference type="NCBI Taxonomy" id="2981993"/>
    <lineage>
        <taxon>Bacteria</taxon>
        <taxon>Pseudomonadati</taxon>
        <taxon>Bacteroidota</taxon>
        <taxon>Saprospiria</taxon>
        <taxon>Saprospirales</taxon>
        <taxon>Saprospiraceae</taxon>
        <taxon>Candidatus Defluviibacterium</taxon>
    </lineage>
</organism>
<dbReference type="AlphaFoldDB" id="A0A9D7XFY3"/>
<sequence>MMESACITYRFESAKVYKASFKKGNRFILFAFGVLLSAFLEAQSVMISPEISLKNDFAYYVLKLDNGISVVRDRAYKLIIQNLDQDFNWSIEKNIELKGKKWRIIEVYSHHNNIGVLYATKLKSETVILYAIYDHNGIFISEKQLLNSYDFELPLDVNLKSSDDLNWVSLIFKDRNQEKWMCLYNRSQDSLYYTVKADSLFHFDAHSVQDVLLNDIGDFYILGPNVEQERQVKSKDFHIYGINHFGQLILDKKLQLAEKDIYDCVLMYQDSFSKLLLVGIYKEKLNGGPKGYLVQNVLEDDQIVFIEFNENLIKSLTGKTKKSGMSDVNLKIKNIQMKMDGSWLMFLENSRELSRKPYFNSAQDNTGFGPMKWVDYYYDDILVSCIDSNKSLIWEQVLPKKQYSQDDEGLFSSFFVMANTSFLRIIFNDEIKNESTVSEYILRSDGRFIRKSVLNTSYKNLNLRIPDAFQKDASTLIIPSESNGKMNLVQIILD</sequence>
<gene>
    <name evidence="1" type="ORF">IPO85_01360</name>
</gene>